<dbReference type="PROSITE" id="PS50084">
    <property type="entry name" value="KH_TYPE_1"/>
    <property type="match status" value="3"/>
</dbReference>
<dbReference type="Pfam" id="PF00013">
    <property type="entry name" value="KH_1"/>
    <property type="match status" value="3"/>
</dbReference>
<dbReference type="OrthoDB" id="442947at2759"/>
<evidence type="ECO:0000256" key="1">
    <source>
        <dbReference type="ARBA" id="ARBA00022737"/>
    </source>
</evidence>
<dbReference type="CDD" id="cd22438">
    <property type="entry name" value="KH-I_PCBP_rpt1"/>
    <property type="match status" value="1"/>
</dbReference>
<dbReference type="PANTHER" id="PTHR10288">
    <property type="entry name" value="KH DOMAIN CONTAINING RNA BINDING PROTEIN"/>
    <property type="match status" value="1"/>
</dbReference>
<dbReference type="InterPro" id="IPR004087">
    <property type="entry name" value="KH_dom"/>
</dbReference>
<dbReference type="EMBL" id="CAJFCJ010000028">
    <property type="protein sequence ID" value="CAD5125719.1"/>
    <property type="molecule type" value="Genomic_DNA"/>
</dbReference>
<evidence type="ECO:0000259" key="3">
    <source>
        <dbReference type="SMART" id="SM00322"/>
    </source>
</evidence>
<feature type="domain" description="K Homology" evidence="3">
    <location>
        <begin position="127"/>
        <end position="198"/>
    </location>
</feature>
<feature type="domain" description="K Homology" evidence="3">
    <location>
        <begin position="44"/>
        <end position="112"/>
    </location>
</feature>
<protein>
    <submittedName>
        <fullName evidence="4">DgyrCDS13927</fullName>
    </submittedName>
</protein>
<proteinExistence type="predicted"/>
<comment type="caution">
    <text evidence="4">The sequence shown here is derived from an EMBL/GenBank/DDBJ whole genome shotgun (WGS) entry which is preliminary data.</text>
</comment>
<dbReference type="SUPFAM" id="SSF54791">
    <property type="entry name" value="Eukaryotic type KH-domain (KH-domain type I)"/>
    <property type="match status" value="3"/>
</dbReference>
<dbReference type="FunFam" id="3.30.1370.10:FF:000002">
    <property type="entry name" value="poly(RC)-binding protein 2 isoform X1"/>
    <property type="match status" value="1"/>
</dbReference>
<dbReference type="InterPro" id="IPR036612">
    <property type="entry name" value="KH_dom_type_1_sf"/>
</dbReference>
<evidence type="ECO:0000313" key="4">
    <source>
        <dbReference type="EMBL" id="CAD5125719.1"/>
    </source>
</evidence>
<dbReference type="AlphaFoldDB" id="A0A7I8WC90"/>
<feature type="domain" description="K Homology" evidence="3">
    <location>
        <begin position="302"/>
        <end position="372"/>
    </location>
</feature>
<dbReference type="CDD" id="cd22439">
    <property type="entry name" value="KH-I_PCBP_rpt3"/>
    <property type="match status" value="1"/>
</dbReference>
<dbReference type="Proteomes" id="UP000549394">
    <property type="component" value="Unassembled WGS sequence"/>
</dbReference>
<organism evidence="4 5">
    <name type="scientific">Dimorphilus gyrociliatus</name>
    <dbReference type="NCBI Taxonomy" id="2664684"/>
    <lineage>
        <taxon>Eukaryota</taxon>
        <taxon>Metazoa</taxon>
        <taxon>Spiralia</taxon>
        <taxon>Lophotrochozoa</taxon>
        <taxon>Annelida</taxon>
        <taxon>Polychaeta</taxon>
        <taxon>Polychaeta incertae sedis</taxon>
        <taxon>Dinophilidae</taxon>
        <taxon>Dimorphilus</taxon>
    </lineage>
</organism>
<keyword evidence="2" id="KW-0694">RNA-binding</keyword>
<sequence length="467" mass="48372">MKKMEVLVARQTIVSMITTEGSDGEEMSTADLEGLPEAVTGATGPLTIRMVMQGKEVGSIIGKKGDNVKKYREESGAKINISDASCPERIVTVSGSSEGIYKAFTMICKKFEEDINAQHGQSALPKPPVTIRLVVPASQCGSLIGKAGAKIKEIRDATGASIQVASEMLPNSTERAVTISGSADQITQCIFHICAVMLESPPKGATIPYRPKPILPPGLMAVAAGGAPAASFLPAPSPTVFFPPSPDAAHLHKLALQPQTMLPPGAFPFIGQSLLPGAATSTTGLPTGSVSLRPNAPIQNGAAQTHEMTIPNDLIGCIIGRGGAKINEIRQLSGAQIKIANADESLGDRKVTITGTPDTVQAAQYLINASVELHAVAQGIQHQISTSFPTPTEAVSSANDAITTTSNSQAFTGLPVISPQQFMASAGLRLPVIGLPVSATPFDPSSAAKLTGKVKPTVAAASKFTPY</sequence>
<name>A0A7I8WC90_9ANNE</name>
<dbReference type="Gene3D" id="3.30.1370.10">
    <property type="entry name" value="K Homology domain, type 1"/>
    <property type="match status" value="3"/>
</dbReference>
<evidence type="ECO:0000313" key="5">
    <source>
        <dbReference type="Proteomes" id="UP000549394"/>
    </source>
</evidence>
<dbReference type="GO" id="GO:0003723">
    <property type="term" value="F:RNA binding"/>
    <property type="evidence" value="ECO:0007669"/>
    <property type="project" value="UniProtKB-UniRule"/>
</dbReference>
<reference evidence="4 5" key="1">
    <citation type="submission" date="2020-08" db="EMBL/GenBank/DDBJ databases">
        <authorList>
            <person name="Hejnol A."/>
        </authorList>
    </citation>
    <scope>NUCLEOTIDE SEQUENCE [LARGE SCALE GENOMIC DNA]</scope>
</reference>
<gene>
    <name evidence="4" type="ORF">DGYR_LOCUS13055</name>
</gene>
<dbReference type="CDD" id="cd02396">
    <property type="entry name" value="KH-I_PCBP_rpt2"/>
    <property type="match status" value="1"/>
</dbReference>
<dbReference type="InterPro" id="IPR004088">
    <property type="entry name" value="KH_dom_type_1"/>
</dbReference>
<dbReference type="SMART" id="SM00322">
    <property type="entry name" value="KH"/>
    <property type="match status" value="3"/>
</dbReference>
<evidence type="ECO:0000256" key="2">
    <source>
        <dbReference type="PROSITE-ProRule" id="PRU00117"/>
    </source>
</evidence>
<accession>A0A7I8WC90</accession>
<keyword evidence="1" id="KW-0677">Repeat</keyword>
<keyword evidence="5" id="KW-1185">Reference proteome</keyword>